<dbReference type="AlphaFoldDB" id="A0A540N2U9"/>
<proteinExistence type="predicted"/>
<protein>
    <submittedName>
        <fullName evidence="2">Uncharacterized protein</fullName>
    </submittedName>
</protein>
<sequence length="109" mass="12116">MNQQIMMQQQKILMLLIPQMQQPPLNPQGSQHSTPSQPAPSYPMGQMPFEPQFPMPVYRPHTASPDDSHIYASVFNGALSWGLFSRLLSSSFDGDVTRYLGAYGSGSIE</sequence>
<reference evidence="2 3" key="1">
    <citation type="journal article" date="2019" name="G3 (Bethesda)">
        <title>Sequencing of a Wild Apple (Malus baccata) Genome Unravels the Differences Between Cultivated and Wild Apple Species Regarding Disease Resistance and Cold Tolerance.</title>
        <authorList>
            <person name="Chen X."/>
        </authorList>
    </citation>
    <scope>NUCLEOTIDE SEQUENCE [LARGE SCALE GENOMIC DNA]</scope>
    <source>
        <strain evidence="3">cv. Shandingzi</strain>
        <tissue evidence="2">Leaves</tissue>
    </source>
</reference>
<organism evidence="2 3">
    <name type="scientific">Malus baccata</name>
    <name type="common">Siberian crab apple</name>
    <name type="synonym">Pyrus baccata</name>
    <dbReference type="NCBI Taxonomy" id="106549"/>
    <lineage>
        <taxon>Eukaryota</taxon>
        <taxon>Viridiplantae</taxon>
        <taxon>Streptophyta</taxon>
        <taxon>Embryophyta</taxon>
        <taxon>Tracheophyta</taxon>
        <taxon>Spermatophyta</taxon>
        <taxon>Magnoliopsida</taxon>
        <taxon>eudicotyledons</taxon>
        <taxon>Gunneridae</taxon>
        <taxon>Pentapetalae</taxon>
        <taxon>rosids</taxon>
        <taxon>fabids</taxon>
        <taxon>Rosales</taxon>
        <taxon>Rosaceae</taxon>
        <taxon>Amygdaloideae</taxon>
        <taxon>Maleae</taxon>
        <taxon>Malus</taxon>
    </lineage>
</organism>
<dbReference type="EMBL" id="VIEB01000123">
    <property type="protein sequence ID" value="TQE05381.1"/>
    <property type="molecule type" value="Genomic_DNA"/>
</dbReference>
<evidence type="ECO:0000313" key="2">
    <source>
        <dbReference type="EMBL" id="TQE05381.1"/>
    </source>
</evidence>
<feature type="region of interest" description="Disordered" evidence="1">
    <location>
        <begin position="18"/>
        <end position="46"/>
    </location>
</feature>
<evidence type="ECO:0000313" key="3">
    <source>
        <dbReference type="Proteomes" id="UP000315295"/>
    </source>
</evidence>
<gene>
    <name evidence="2" type="ORF">C1H46_008971</name>
</gene>
<keyword evidence="3" id="KW-1185">Reference proteome</keyword>
<comment type="caution">
    <text evidence="2">The sequence shown here is derived from an EMBL/GenBank/DDBJ whole genome shotgun (WGS) entry which is preliminary data.</text>
</comment>
<evidence type="ECO:0000256" key="1">
    <source>
        <dbReference type="SAM" id="MobiDB-lite"/>
    </source>
</evidence>
<accession>A0A540N2U9</accession>
<name>A0A540N2U9_MALBA</name>
<dbReference type="Proteomes" id="UP000315295">
    <property type="component" value="Unassembled WGS sequence"/>
</dbReference>